<protein>
    <recommendedName>
        <fullName evidence="2">Putative Flp pilus-assembly TadG-like N-terminal domain-containing protein</fullName>
    </recommendedName>
</protein>
<dbReference type="AlphaFoldDB" id="A0A919IU44"/>
<keyword evidence="1" id="KW-0472">Membrane</keyword>
<comment type="caution">
    <text evidence="3">The sequence shown here is derived from an EMBL/GenBank/DDBJ whole genome shotgun (WGS) entry which is preliminary data.</text>
</comment>
<reference evidence="3" key="1">
    <citation type="submission" date="2021-01" db="EMBL/GenBank/DDBJ databases">
        <title>Whole genome shotgun sequence of Actinoplanes cyaneus NBRC 14990.</title>
        <authorList>
            <person name="Komaki H."/>
            <person name="Tamura T."/>
        </authorList>
    </citation>
    <scope>NUCLEOTIDE SEQUENCE</scope>
    <source>
        <strain evidence="3">NBRC 14990</strain>
    </source>
</reference>
<feature type="transmembrane region" description="Helical" evidence="1">
    <location>
        <begin position="16"/>
        <end position="35"/>
    </location>
</feature>
<keyword evidence="1" id="KW-0812">Transmembrane</keyword>
<accession>A0A919IU44</accession>
<dbReference type="Proteomes" id="UP000619479">
    <property type="component" value="Unassembled WGS sequence"/>
</dbReference>
<keyword evidence="4" id="KW-1185">Reference proteome</keyword>
<gene>
    <name evidence="3" type="ORF">Acy02nite_89470</name>
</gene>
<feature type="domain" description="Putative Flp pilus-assembly TadG-like N-terminal" evidence="2">
    <location>
        <begin position="14"/>
        <end position="61"/>
    </location>
</feature>
<organism evidence="3 4">
    <name type="scientific">Actinoplanes cyaneus</name>
    <dbReference type="NCBI Taxonomy" id="52696"/>
    <lineage>
        <taxon>Bacteria</taxon>
        <taxon>Bacillati</taxon>
        <taxon>Actinomycetota</taxon>
        <taxon>Actinomycetes</taxon>
        <taxon>Micromonosporales</taxon>
        <taxon>Micromonosporaceae</taxon>
        <taxon>Actinoplanes</taxon>
    </lineage>
</organism>
<proteinExistence type="predicted"/>
<sequence length="140" mass="14449">MISRLWQRLRRDDGQVSLFVAAAAFGILAAIGLAVDGGGRMRTLQHADNIAAEAARAAGQAIDLNRAAATGEKVLDPSAAARAGQQYLAAAGVTGTVTISADRQQVTVTVHDHYNTVFLGILGYGRLAVEGHGAAQLLTG</sequence>
<evidence type="ECO:0000259" key="2">
    <source>
        <dbReference type="Pfam" id="PF13400"/>
    </source>
</evidence>
<evidence type="ECO:0000313" key="3">
    <source>
        <dbReference type="EMBL" id="GID71066.1"/>
    </source>
</evidence>
<name>A0A919IU44_9ACTN</name>
<dbReference type="InterPro" id="IPR028087">
    <property type="entry name" value="Tad_N"/>
</dbReference>
<dbReference type="EMBL" id="BOMH01000096">
    <property type="protein sequence ID" value="GID71066.1"/>
    <property type="molecule type" value="Genomic_DNA"/>
</dbReference>
<evidence type="ECO:0000313" key="4">
    <source>
        <dbReference type="Proteomes" id="UP000619479"/>
    </source>
</evidence>
<dbReference type="Pfam" id="PF13400">
    <property type="entry name" value="Tad"/>
    <property type="match status" value="1"/>
</dbReference>
<evidence type="ECO:0000256" key="1">
    <source>
        <dbReference type="SAM" id="Phobius"/>
    </source>
</evidence>
<keyword evidence="1" id="KW-1133">Transmembrane helix</keyword>